<gene>
    <name evidence="2" type="ORF">CPB84DRAFT_1965147</name>
</gene>
<sequence>MLARRVISRPATALLRSRYQTLRHLFGTSVPKPPIYPPRSLGLLAKVRFRSDGKPRSLLMGGLGAAFGERFFSILLSFDMIRTYREIAAWDKVAAMLTDLASVIHTDKGYDSVDFENAEATLAYFEKLLHSDWGRFTKEVIELIGEDATSAPAHIIMRTAANNVHNRIKDFSSKPPIDISRDILDAVPKLLALLRPTSHNTSQDIVRSNTDPPNDTAADSESYTPCE</sequence>
<dbReference type="Proteomes" id="UP000724874">
    <property type="component" value="Unassembled WGS sequence"/>
</dbReference>
<dbReference type="EMBL" id="JADNYJ010000114">
    <property type="protein sequence ID" value="KAF8883619.1"/>
    <property type="molecule type" value="Genomic_DNA"/>
</dbReference>
<organism evidence="2 3">
    <name type="scientific">Gymnopilus junonius</name>
    <name type="common">Spectacular rustgill mushroom</name>
    <name type="synonym">Gymnopilus spectabilis subsp. junonius</name>
    <dbReference type="NCBI Taxonomy" id="109634"/>
    <lineage>
        <taxon>Eukaryota</taxon>
        <taxon>Fungi</taxon>
        <taxon>Dikarya</taxon>
        <taxon>Basidiomycota</taxon>
        <taxon>Agaricomycotina</taxon>
        <taxon>Agaricomycetes</taxon>
        <taxon>Agaricomycetidae</taxon>
        <taxon>Agaricales</taxon>
        <taxon>Agaricineae</taxon>
        <taxon>Hymenogastraceae</taxon>
        <taxon>Gymnopilus</taxon>
    </lineage>
</organism>
<name>A0A9P5NHB5_GYMJU</name>
<dbReference type="AlphaFoldDB" id="A0A9P5NHB5"/>
<evidence type="ECO:0000313" key="2">
    <source>
        <dbReference type="EMBL" id="KAF8883619.1"/>
    </source>
</evidence>
<accession>A0A9P5NHB5</accession>
<evidence type="ECO:0000313" key="3">
    <source>
        <dbReference type="Proteomes" id="UP000724874"/>
    </source>
</evidence>
<protein>
    <submittedName>
        <fullName evidence="2">Uncharacterized protein</fullName>
    </submittedName>
</protein>
<dbReference type="OrthoDB" id="2942377at2759"/>
<proteinExistence type="predicted"/>
<feature type="region of interest" description="Disordered" evidence="1">
    <location>
        <begin position="201"/>
        <end position="227"/>
    </location>
</feature>
<comment type="caution">
    <text evidence="2">The sequence shown here is derived from an EMBL/GenBank/DDBJ whole genome shotgun (WGS) entry which is preliminary data.</text>
</comment>
<reference evidence="2" key="1">
    <citation type="submission" date="2020-11" db="EMBL/GenBank/DDBJ databases">
        <authorList>
            <consortium name="DOE Joint Genome Institute"/>
            <person name="Ahrendt S."/>
            <person name="Riley R."/>
            <person name="Andreopoulos W."/>
            <person name="LaButti K."/>
            <person name="Pangilinan J."/>
            <person name="Ruiz-duenas F.J."/>
            <person name="Barrasa J.M."/>
            <person name="Sanchez-Garcia M."/>
            <person name="Camarero S."/>
            <person name="Miyauchi S."/>
            <person name="Serrano A."/>
            <person name="Linde D."/>
            <person name="Babiker R."/>
            <person name="Drula E."/>
            <person name="Ayuso-Fernandez I."/>
            <person name="Pacheco R."/>
            <person name="Padilla G."/>
            <person name="Ferreira P."/>
            <person name="Barriuso J."/>
            <person name="Kellner H."/>
            <person name="Castanera R."/>
            <person name="Alfaro M."/>
            <person name="Ramirez L."/>
            <person name="Pisabarro A.G."/>
            <person name="Kuo A."/>
            <person name="Tritt A."/>
            <person name="Lipzen A."/>
            <person name="He G."/>
            <person name="Yan M."/>
            <person name="Ng V."/>
            <person name="Cullen D."/>
            <person name="Martin F."/>
            <person name="Rosso M.-N."/>
            <person name="Henrissat B."/>
            <person name="Hibbett D."/>
            <person name="Martinez A.T."/>
            <person name="Grigoriev I.V."/>
        </authorList>
    </citation>
    <scope>NUCLEOTIDE SEQUENCE</scope>
    <source>
        <strain evidence="2">AH 44721</strain>
    </source>
</reference>
<evidence type="ECO:0000256" key="1">
    <source>
        <dbReference type="SAM" id="MobiDB-lite"/>
    </source>
</evidence>
<keyword evidence="3" id="KW-1185">Reference proteome</keyword>